<dbReference type="EMBL" id="MU118077">
    <property type="protein sequence ID" value="KAF9645802.1"/>
    <property type="molecule type" value="Genomic_DNA"/>
</dbReference>
<accession>A0ACB6Z8D9</accession>
<sequence>MAGLMLETPSRLLRRIDALDDDDMPSLPPVPDFEDDSDILSSSQISSHSANPRETSHKSGSSDVLHASDESLPYQSTPTFSHLQRTVSTIRPPPSARSSARFAQSLASSRSRSTRSAASQSRSGSGKHLRDDTFDVSEIKPVPPDVSTDSDNDYAGAVSLELANSKASIPVNYQSQAPSLDEEELDLTEAMEDIGRGHSSFQPEDRSMDVSSRKGGEYYDYEVSLKSETKVSSRLVISVHVLKLERSR</sequence>
<keyword evidence="2" id="KW-1185">Reference proteome</keyword>
<organism evidence="1 2">
    <name type="scientific">Thelephora ganbajun</name>
    <name type="common">Ganba fungus</name>
    <dbReference type="NCBI Taxonomy" id="370292"/>
    <lineage>
        <taxon>Eukaryota</taxon>
        <taxon>Fungi</taxon>
        <taxon>Dikarya</taxon>
        <taxon>Basidiomycota</taxon>
        <taxon>Agaricomycotina</taxon>
        <taxon>Agaricomycetes</taxon>
        <taxon>Thelephorales</taxon>
        <taxon>Thelephoraceae</taxon>
        <taxon>Thelephora</taxon>
    </lineage>
</organism>
<proteinExistence type="predicted"/>
<dbReference type="Proteomes" id="UP000886501">
    <property type="component" value="Unassembled WGS sequence"/>
</dbReference>
<protein>
    <submittedName>
        <fullName evidence="1">Uncharacterized protein</fullName>
    </submittedName>
</protein>
<reference evidence="1" key="1">
    <citation type="submission" date="2019-10" db="EMBL/GenBank/DDBJ databases">
        <authorList>
            <consortium name="DOE Joint Genome Institute"/>
            <person name="Kuo A."/>
            <person name="Miyauchi S."/>
            <person name="Kiss E."/>
            <person name="Drula E."/>
            <person name="Kohler A."/>
            <person name="Sanchez-Garcia M."/>
            <person name="Andreopoulos B."/>
            <person name="Barry K.W."/>
            <person name="Bonito G."/>
            <person name="Buee M."/>
            <person name="Carver A."/>
            <person name="Chen C."/>
            <person name="Cichocki N."/>
            <person name="Clum A."/>
            <person name="Culley D."/>
            <person name="Crous P.W."/>
            <person name="Fauchery L."/>
            <person name="Girlanda M."/>
            <person name="Hayes R."/>
            <person name="Keri Z."/>
            <person name="Labutti K."/>
            <person name="Lipzen A."/>
            <person name="Lombard V."/>
            <person name="Magnuson J."/>
            <person name="Maillard F."/>
            <person name="Morin E."/>
            <person name="Murat C."/>
            <person name="Nolan M."/>
            <person name="Ohm R."/>
            <person name="Pangilinan J."/>
            <person name="Pereira M."/>
            <person name="Perotto S."/>
            <person name="Peter M."/>
            <person name="Riley R."/>
            <person name="Sitrit Y."/>
            <person name="Stielow B."/>
            <person name="Szollosi G."/>
            <person name="Zifcakova L."/>
            <person name="Stursova M."/>
            <person name="Spatafora J.W."/>
            <person name="Tedersoo L."/>
            <person name="Vaario L.-M."/>
            <person name="Yamada A."/>
            <person name="Yan M."/>
            <person name="Wang P."/>
            <person name="Xu J."/>
            <person name="Bruns T."/>
            <person name="Baldrian P."/>
            <person name="Vilgalys R."/>
            <person name="Henrissat B."/>
            <person name="Grigoriev I.V."/>
            <person name="Hibbett D."/>
            <person name="Nagy L.G."/>
            <person name="Martin F.M."/>
        </authorList>
    </citation>
    <scope>NUCLEOTIDE SEQUENCE</scope>
    <source>
        <strain evidence="1">P2</strain>
    </source>
</reference>
<comment type="caution">
    <text evidence="1">The sequence shown here is derived from an EMBL/GenBank/DDBJ whole genome shotgun (WGS) entry which is preliminary data.</text>
</comment>
<gene>
    <name evidence="1" type="ORF">BDM02DRAFT_398458</name>
</gene>
<evidence type="ECO:0000313" key="1">
    <source>
        <dbReference type="EMBL" id="KAF9645802.1"/>
    </source>
</evidence>
<name>A0ACB6Z8D9_THEGA</name>
<reference evidence="1" key="2">
    <citation type="journal article" date="2020" name="Nat. Commun.">
        <title>Large-scale genome sequencing of mycorrhizal fungi provides insights into the early evolution of symbiotic traits.</title>
        <authorList>
            <person name="Miyauchi S."/>
            <person name="Kiss E."/>
            <person name="Kuo A."/>
            <person name="Drula E."/>
            <person name="Kohler A."/>
            <person name="Sanchez-Garcia M."/>
            <person name="Morin E."/>
            <person name="Andreopoulos B."/>
            <person name="Barry K.W."/>
            <person name="Bonito G."/>
            <person name="Buee M."/>
            <person name="Carver A."/>
            <person name="Chen C."/>
            <person name="Cichocki N."/>
            <person name="Clum A."/>
            <person name="Culley D."/>
            <person name="Crous P.W."/>
            <person name="Fauchery L."/>
            <person name="Girlanda M."/>
            <person name="Hayes R.D."/>
            <person name="Keri Z."/>
            <person name="LaButti K."/>
            <person name="Lipzen A."/>
            <person name="Lombard V."/>
            <person name="Magnuson J."/>
            <person name="Maillard F."/>
            <person name="Murat C."/>
            <person name="Nolan M."/>
            <person name="Ohm R.A."/>
            <person name="Pangilinan J."/>
            <person name="Pereira M.F."/>
            <person name="Perotto S."/>
            <person name="Peter M."/>
            <person name="Pfister S."/>
            <person name="Riley R."/>
            <person name="Sitrit Y."/>
            <person name="Stielow J.B."/>
            <person name="Szollosi G."/>
            <person name="Zifcakova L."/>
            <person name="Stursova M."/>
            <person name="Spatafora J.W."/>
            <person name="Tedersoo L."/>
            <person name="Vaario L.M."/>
            <person name="Yamada A."/>
            <person name="Yan M."/>
            <person name="Wang P."/>
            <person name="Xu J."/>
            <person name="Bruns T."/>
            <person name="Baldrian P."/>
            <person name="Vilgalys R."/>
            <person name="Dunand C."/>
            <person name="Henrissat B."/>
            <person name="Grigoriev I.V."/>
            <person name="Hibbett D."/>
            <person name="Nagy L.G."/>
            <person name="Martin F.M."/>
        </authorList>
    </citation>
    <scope>NUCLEOTIDE SEQUENCE</scope>
    <source>
        <strain evidence="1">P2</strain>
    </source>
</reference>
<evidence type="ECO:0000313" key="2">
    <source>
        <dbReference type="Proteomes" id="UP000886501"/>
    </source>
</evidence>